<gene>
    <name evidence="5" type="ORF">IV68_GL000942</name>
</gene>
<dbReference type="PANTHER" id="PTHR30404">
    <property type="entry name" value="N-ACETYLMURAMOYL-L-ALANINE AMIDASE"/>
    <property type="match status" value="1"/>
</dbReference>
<name>A0A0R2FTR6_9LACO</name>
<feature type="transmembrane region" description="Helical" evidence="3">
    <location>
        <begin position="18"/>
        <end position="41"/>
    </location>
</feature>
<dbReference type="InterPro" id="IPR050695">
    <property type="entry name" value="N-acetylmuramoyl_amidase_3"/>
</dbReference>
<evidence type="ECO:0000256" key="1">
    <source>
        <dbReference type="ARBA" id="ARBA00022801"/>
    </source>
</evidence>
<evidence type="ECO:0000256" key="3">
    <source>
        <dbReference type="SAM" id="Phobius"/>
    </source>
</evidence>
<dbReference type="InterPro" id="IPR002508">
    <property type="entry name" value="MurNAc-LAA_cat"/>
</dbReference>
<evidence type="ECO:0000259" key="4">
    <source>
        <dbReference type="PROSITE" id="PS51781"/>
    </source>
</evidence>
<evidence type="ECO:0000313" key="5">
    <source>
        <dbReference type="EMBL" id="KRN31688.1"/>
    </source>
</evidence>
<dbReference type="eggNOG" id="COG0860">
    <property type="taxonomic scope" value="Bacteria"/>
</dbReference>
<organism evidence="5 6">
    <name type="scientific">Weissella halotolerans DSM 20190</name>
    <dbReference type="NCBI Taxonomy" id="1123500"/>
    <lineage>
        <taxon>Bacteria</taxon>
        <taxon>Bacillati</taxon>
        <taxon>Bacillota</taxon>
        <taxon>Bacilli</taxon>
        <taxon>Lactobacillales</taxon>
        <taxon>Lactobacillaceae</taxon>
        <taxon>Weissella</taxon>
    </lineage>
</organism>
<reference evidence="5 6" key="1">
    <citation type="journal article" date="2015" name="Genome Announc.">
        <title>Expanding the biotechnology potential of lactobacilli through comparative genomics of 213 strains and associated genera.</title>
        <authorList>
            <person name="Sun Z."/>
            <person name="Harris H.M."/>
            <person name="McCann A."/>
            <person name="Guo C."/>
            <person name="Argimon S."/>
            <person name="Zhang W."/>
            <person name="Yang X."/>
            <person name="Jeffery I.B."/>
            <person name="Cooney J.C."/>
            <person name="Kagawa T.F."/>
            <person name="Liu W."/>
            <person name="Song Y."/>
            <person name="Salvetti E."/>
            <person name="Wrobel A."/>
            <person name="Rasinkangas P."/>
            <person name="Parkhill J."/>
            <person name="Rea M.C."/>
            <person name="O'Sullivan O."/>
            <person name="Ritari J."/>
            <person name="Douillard F.P."/>
            <person name="Paul Ross R."/>
            <person name="Yang R."/>
            <person name="Briner A.E."/>
            <person name="Felis G.E."/>
            <person name="de Vos W.M."/>
            <person name="Barrangou R."/>
            <person name="Klaenhammer T.R."/>
            <person name="Caufield P.W."/>
            <person name="Cui Y."/>
            <person name="Zhang H."/>
            <person name="O'Toole P.W."/>
        </authorList>
    </citation>
    <scope>NUCLEOTIDE SEQUENCE [LARGE SCALE GENOMIC DNA]</scope>
    <source>
        <strain evidence="5 6">DSM 20190</strain>
    </source>
</reference>
<keyword evidence="3" id="KW-0812">Transmembrane</keyword>
<keyword evidence="3" id="KW-1133">Transmembrane helix</keyword>
<sequence>MDKVKALGQWVVSRLVHFWLPLAITGSLLGVAVTVTAILLYKQQITVQIANLPVREQGKVTAKRVGLLSPGEHLQIIGQKNKWYHVRREDESTGWVASWLVERKKPLAKVTPLSETTIALDAGHGGSDTGALSNQDQYEKDYTLALARRVKTQLEKRGARVIMIRNQDVLVPLAQIPQQAEAKHADLFLSFHFDSAPEKNSASGYTTYYYHQENGSKELANAVNQALQSRLPNQMHNKGIAFGDYLVLRDNDLPAILLENGYINSDKDFKRIKTSQYQEQIARAIPLGLDHYLSQQMP</sequence>
<evidence type="ECO:0000256" key="2">
    <source>
        <dbReference type="ARBA" id="ARBA00023316"/>
    </source>
</evidence>
<keyword evidence="6" id="KW-1185">Reference proteome</keyword>
<dbReference type="Pfam" id="PF01520">
    <property type="entry name" value="Amidase_3"/>
    <property type="match status" value="1"/>
</dbReference>
<dbReference type="Gene3D" id="3.40.630.40">
    <property type="entry name" value="Zn-dependent exopeptidases"/>
    <property type="match status" value="1"/>
</dbReference>
<dbReference type="Gene3D" id="2.30.30.40">
    <property type="entry name" value="SH3 Domains"/>
    <property type="match status" value="1"/>
</dbReference>
<keyword evidence="3" id="KW-0472">Membrane</keyword>
<dbReference type="PANTHER" id="PTHR30404:SF7">
    <property type="entry name" value="CELL WALL AMIDASE LYTH-RELATED"/>
    <property type="match status" value="1"/>
</dbReference>
<dbReference type="eggNOG" id="COG3103">
    <property type="taxonomic scope" value="Bacteria"/>
</dbReference>
<dbReference type="InterPro" id="IPR003646">
    <property type="entry name" value="SH3-like_bac-type"/>
</dbReference>
<dbReference type="CDD" id="cd02696">
    <property type="entry name" value="MurNAc-LAA"/>
    <property type="match status" value="1"/>
</dbReference>
<dbReference type="GO" id="GO:0009253">
    <property type="term" value="P:peptidoglycan catabolic process"/>
    <property type="evidence" value="ECO:0007669"/>
    <property type="project" value="InterPro"/>
</dbReference>
<dbReference type="PATRIC" id="fig|1123500.6.peg.948"/>
<protein>
    <submittedName>
        <fullName evidence="5">N-acetylmuramoyl-L-alanine amidase</fullName>
    </submittedName>
</protein>
<dbReference type="GO" id="GO:0030288">
    <property type="term" value="C:outer membrane-bounded periplasmic space"/>
    <property type="evidence" value="ECO:0007669"/>
    <property type="project" value="TreeGrafter"/>
</dbReference>
<dbReference type="Proteomes" id="UP000051296">
    <property type="component" value="Unassembled WGS sequence"/>
</dbReference>
<evidence type="ECO:0000313" key="6">
    <source>
        <dbReference type="Proteomes" id="UP000051296"/>
    </source>
</evidence>
<dbReference type="SMART" id="SM00287">
    <property type="entry name" value="SH3b"/>
    <property type="match status" value="1"/>
</dbReference>
<keyword evidence="2" id="KW-0961">Cell wall biogenesis/degradation</keyword>
<dbReference type="InParanoid" id="A0A0R2FTR6"/>
<dbReference type="AlphaFoldDB" id="A0A0R2FTR6"/>
<dbReference type="FunCoup" id="A0A0R2FTR6">
    <property type="interactions" value="79"/>
</dbReference>
<dbReference type="RefSeq" id="WP_022791805.1">
    <property type="nucleotide sequence ID" value="NZ_ATUU01000003.1"/>
</dbReference>
<comment type="caution">
    <text evidence="5">The sequence shown here is derived from an EMBL/GenBank/DDBJ whole genome shotgun (WGS) entry which is preliminary data.</text>
</comment>
<dbReference type="STRING" id="1123500.GCA_000420365_01057"/>
<dbReference type="Pfam" id="PF08239">
    <property type="entry name" value="SH3_3"/>
    <property type="match status" value="1"/>
</dbReference>
<dbReference type="GO" id="GO:0008745">
    <property type="term" value="F:N-acetylmuramoyl-L-alanine amidase activity"/>
    <property type="evidence" value="ECO:0007669"/>
    <property type="project" value="InterPro"/>
</dbReference>
<dbReference type="EMBL" id="JQAX01000003">
    <property type="protein sequence ID" value="KRN31688.1"/>
    <property type="molecule type" value="Genomic_DNA"/>
</dbReference>
<dbReference type="SMART" id="SM00646">
    <property type="entry name" value="Ami_3"/>
    <property type="match status" value="1"/>
</dbReference>
<dbReference type="GO" id="GO:0071555">
    <property type="term" value="P:cell wall organization"/>
    <property type="evidence" value="ECO:0007669"/>
    <property type="project" value="UniProtKB-KW"/>
</dbReference>
<proteinExistence type="predicted"/>
<feature type="domain" description="SH3b" evidence="4">
    <location>
        <begin position="42"/>
        <end position="105"/>
    </location>
</feature>
<keyword evidence="1" id="KW-0378">Hydrolase</keyword>
<accession>A0A0R2FTR6</accession>
<dbReference type="SUPFAM" id="SSF53187">
    <property type="entry name" value="Zn-dependent exopeptidases"/>
    <property type="match status" value="1"/>
</dbReference>
<dbReference type="PROSITE" id="PS51781">
    <property type="entry name" value="SH3B"/>
    <property type="match status" value="1"/>
</dbReference>